<keyword evidence="2" id="KW-0472">Membrane</keyword>
<sequence length="205" mass="22022">MSTQDSPHASGPDRPHQEQHPPKGANPLRRTSDRVEAWCSGLLLLVLALGLPVASVSAGLAAYESTMRTVQAQSAERHLTTARVTSAPQAAPGSAADEKQTVRVSWTGKDGRQRTGTARVPLDKIAGPTVRIWVDREGTVQDPPMPASKATATGWLTGGLTAVGVYAGFVAGRKGVRLALNRRRYAQWDAEWDLVEPLWSARFHG</sequence>
<reference evidence="3 4" key="1">
    <citation type="submission" date="2019-05" db="EMBL/GenBank/DDBJ databases">
        <title>Streptomyces sp. NEAU-C151, a novel actinomycete isolated from soil.</title>
        <authorList>
            <person name="Han L."/>
            <person name="Jiang H."/>
        </authorList>
    </citation>
    <scope>NUCLEOTIDE SEQUENCE [LARGE SCALE GENOMIC DNA]</scope>
    <source>
        <strain evidence="3 4">NEAU-C151</strain>
    </source>
</reference>
<dbReference type="InterPro" id="IPR039708">
    <property type="entry name" value="MT1774/Rv1733c-like"/>
</dbReference>
<keyword evidence="2" id="KW-0812">Transmembrane</keyword>
<proteinExistence type="predicted"/>
<organism evidence="3 4">
    <name type="scientific">Streptomyces montanus</name>
    <dbReference type="NCBI Taxonomy" id="2580423"/>
    <lineage>
        <taxon>Bacteria</taxon>
        <taxon>Bacillati</taxon>
        <taxon>Actinomycetota</taxon>
        <taxon>Actinomycetes</taxon>
        <taxon>Kitasatosporales</taxon>
        <taxon>Streptomycetaceae</taxon>
        <taxon>Streptomyces</taxon>
    </lineage>
</organism>
<dbReference type="Proteomes" id="UP000305906">
    <property type="component" value="Unassembled WGS sequence"/>
</dbReference>
<keyword evidence="4" id="KW-1185">Reference proteome</keyword>
<feature type="region of interest" description="Disordered" evidence="1">
    <location>
        <begin position="1"/>
        <end position="29"/>
    </location>
</feature>
<dbReference type="PANTHER" id="PTHR42305">
    <property type="entry name" value="MEMBRANE PROTEIN RV1733C-RELATED"/>
    <property type="match status" value="1"/>
</dbReference>
<comment type="caution">
    <text evidence="3">The sequence shown here is derived from an EMBL/GenBank/DDBJ whole genome shotgun (WGS) entry which is preliminary data.</text>
</comment>
<protein>
    <submittedName>
        <fullName evidence="3">Uncharacterized protein</fullName>
    </submittedName>
</protein>
<gene>
    <name evidence="3" type="ORF">FE633_37505</name>
</gene>
<evidence type="ECO:0000256" key="1">
    <source>
        <dbReference type="SAM" id="MobiDB-lite"/>
    </source>
</evidence>
<dbReference type="RefSeq" id="WP_138049631.1">
    <property type="nucleotide sequence ID" value="NZ_VBZC01000060.1"/>
</dbReference>
<dbReference type="AlphaFoldDB" id="A0A5R9FKT4"/>
<evidence type="ECO:0000313" key="4">
    <source>
        <dbReference type="Proteomes" id="UP000305906"/>
    </source>
</evidence>
<name>A0A5R9FKT4_9ACTN</name>
<feature type="compositionally biased region" description="Basic and acidic residues" evidence="1">
    <location>
        <begin position="11"/>
        <end position="21"/>
    </location>
</feature>
<keyword evidence="2" id="KW-1133">Transmembrane helix</keyword>
<dbReference type="EMBL" id="VBZC01000060">
    <property type="protein sequence ID" value="TLS41194.1"/>
    <property type="molecule type" value="Genomic_DNA"/>
</dbReference>
<feature type="transmembrane region" description="Helical" evidence="2">
    <location>
        <begin position="42"/>
        <end position="63"/>
    </location>
</feature>
<accession>A0A5R9FKT4</accession>
<evidence type="ECO:0000256" key="2">
    <source>
        <dbReference type="SAM" id="Phobius"/>
    </source>
</evidence>
<dbReference type="PANTHER" id="PTHR42305:SF1">
    <property type="entry name" value="MEMBRANE PROTEIN RV1733C-RELATED"/>
    <property type="match status" value="1"/>
</dbReference>
<evidence type="ECO:0000313" key="3">
    <source>
        <dbReference type="EMBL" id="TLS41194.1"/>
    </source>
</evidence>